<evidence type="ECO:0000256" key="4">
    <source>
        <dbReference type="ARBA" id="ARBA00013126"/>
    </source>
</evidence>
<dbReference type="Proteomes" id="UP000675163">
    <property type="component" value="Unassembled WGS sequence"/>
</dbReference>
<dbReference type="SUPFAM" id="SSF53659">
    <property type="entry name" value="Isocitrate/Isopropylmalate dehydrogenase-like"/>
    <property type="match status" value="1"/>
</dbReference>
<evidence type="ECO:0000259" key="10">
    <source>
        <dbReference type="SMART" id="SM01329"/>
    </source>
</evidence>
<keyword evidence="5" id="KW-0479">Metal-binding</keyword>
<dbReference type="Gene3D" id="3.40.718.10">
    <property type="entry name" value="Isopropylmalate Dehydrogenase"/>
    <property type="match status" value="1"/>
</dbReference>
<dbReference type="RefSeq" id="WP_209705564.1">
    <property type="nucleotide sequence ID" value="NZ_JAFIDA010000001.1"/>
</dbReference>
<dbReference type="PANTHER" id="PTHR43275:SF1">
    <property type="entry name" value="D-MALATE DEHYDROGENASE [DECARBOXYLATING]"/>
    <property type="match status" value="1"/>
</dbReference>
<dbReference type="PROSITE" id="PS00470">
    <property type="entry name" value="IDH_IMDH"/>
    <property type="match status" value="1"/>
</dbReference>
<dbReference type="InterPro" id="IPR019818">
    <property type="entry name" value="IsoCit/isopropylmalate_DH_CS"/>
</dbReference>
<keyword evidence="12" id="KW-1185">Reference proteome</keyword>
<sequence length="351" mass="37850">MANRHIIDVIAGDGIGREVMPAAIRCLDKLSAVHGFELEWRERDWNSERYLRDGAMMPKNGIEQMSDGDAIFLGAVGTPEIPDDVTLWGLLIPIRRDFMQYINLRPTKLLPGLEARVRGVDSIDLMVVRENVEGEYSEVGGRVYRGRPEEIAIQEAIFTRTGVDRVARFAFDLAARRTGRLVSATKSNGIIHSMPFWDEVVAGVGAEYPQVELESVLIDALAARGVLHPSSFDVVVASNLFGDILSDLFSAVAGSIGIAPSANLNPEREFPSLFEPVHGSAPDIAGKGLANPVGQMWAGAMMLDHLGETAAAAEIISAFEGVLASGNSTRDLGGSLSTDDFTDAVFDRLGA</sequence>
<keyword evidence="11" id="KW-0456">Lyase</keyword>
<dbReference type="NCBIfam" id="TIGR02089">
    <property type="entry name" value="TTC"/>
    <property type="match status" value="1"/>
</dbReference>
<evidence type="ECO:0000256" key="6">
    <source>
        <dbReference type="ARBA" id="ARBA00023002"/>
    </source>
</evidence>
<evidence type="ECO:0000256" key="1">
    <source>
        <dbReference type="ARBA" id="ARBA00001936"/>
    </source>
</evidence>
<comment type="similarity">
    <text evidence="3">Belongs to the isocitrate and isopropylmalate dehydrogenases family.</text>
</comment>
<evidence type="ECO:0000256" key="9">
    <source>
        <dbReference type="ARBA" id="ARBA00049301"/>
    </source>
</evidence>
<evidence type="ECO:0000256" key="2">
    <source>
        <dbReference type="ARBA" id="ARBA00001946"/>
    </source>
</evidence>
<dbReference type="SMART" id="SM01329">
    <property type="entry name" value="Iso_dh"/>
    <property type="match status" value="1"/>
</dbReference>
<keyword evidence="7" id="KW-0520">NAD</keyword>
<accession>A0A940PTN8</accession>
<keyword evidence="8" id="KW-0464">Manganese</keyword>
<dbReference type="InterPro" id="IPR024084">
    <property type="entry name" value="IsoPropMal-DH-like_dom"/>
</dbReference>
<dbReference type="PANTHER" id="PTHR43275">
    <property type="entry name" value="D-MALATE DEHYDROGENASE [DECARBOXYLATING]"/>
    <property type="match status" value="1"/>
</dbReference>
<dbReference type="EC" id="1.1.1.83" evidence="4"/>
<dbReference type="AlphaFoldDB" id="A0A940PTN8"/>
<evidence type="ECO:0000256" key="7">
    <source>
        <dbReference type="ARBA" id="ARBA00023027"/>
    </source>
</evidence>
<feature type="domain" description="Isopropylmalate dehydrogenase-like" evidence="10">
    <location>
        <begin position="6"/>
        <end position="345"/>
    </location>
</feature>
<evidence type="ECO:0000313" key="12">
    <source>
        <dbReference type="Proteomes" id="UP000675163"/>
    </source>
</evidence>
<comment type="cofactor">
    <cofactor evidence="1">
        <name>Mn(2+)</name>
        <dbReference type="ChEBI" id="CHEBI:29035"/>
    </cofactor>
</comment>
<dbReference type="EMBL" id="JAFIDA010000001">
    <property type="protein sequence ID" value="MBP1326697.1"/>
    <property type="molecule type" value="Genomic_DNA"/>
</dbReference>
<dbReference type="GO" id="GO:0000287">
    <property type="term" value="F:magnesium ion binding"/>
    <property type="evidence" value="ECO:0007669"/>
    <property type="project" value="InterPro"/>
</dbReference>
<dbReference type="InterPro" id="IPR050501">
    <property type="entry name" value="ICDH/IPMDH"/>
</dbReference>
<evidence type="ECO:0000256" key="3">
    <source>
        <dbReference type="ARBA" id="ARBA00007769"/>
    </source>
</evidence>
<protein>
    <recommendedName>
        <fullName evidence="4">D-malate dehydrogenase (decarboxylating)</fullName>
        <ecNumber evidence="4">1.1.1.83</ecNumber>
    </recommendedName>
</protein>
<dbReference type="InterPro" id="IPR011829">
    <property type="entry name" value="TTC_DH"/>
</dbReference>
<comment type="cofactor">
    <cofactor evidence="2">
        <name>Mg(2+)</name>
        <dbReference type="ChEBI" id="CHEBI:18420"/>
    </cofactor>
</comment>
<dbReference type="Pfam" id="PF00180">
    <property type="entry name" value="Iso_dh"/>
    <property type="match status" value="1"/>
</dbReference>
<keyword evidence="6 11" id="KW-0560">Oxidoreductase</keyword>
<comment type="caution">
    <text evidence="11">The sequence shown here is derived from an EMBL/GenBank/DDBJ whole genome shotgun (WGS) entry which is preliminary data.</text>
</comment>
<evidence type="ECO:0000313" key="11">
    <source>
        <dbReference type="EMBL" id="MBP1326697.1"/>
    </source>
</evidence>
<dbReference type="GO" id="GO:0051287">
    <property type="term" value="F:NAD binding"/>
    <property type="evidence" value="ECO:0007669"/>
    <property type="project" value="InterPro"/>
</dbReference>
<reference evidence="11" key="1">
    <citation type="submission" date="2021-02" db="EMBL/GenBank/DDBJ databases">
        <title>Sequencing the genomes of 1000 actinobacteria strains.</title>
        <authorList>
            <person name="Klenk H.-P."/>
        </authorList>
    </citation>
    <scope>NUCLEOTIDE SEQUENCE</scope>
    <source>
        <strain evidence="11">DSM 22850</strain>
    </source>
</reference>
<dbReference type="GO" id="GO:0046553">
    <property type="term" value="F:D-malate dehydrogenase (decarboxylating) (NAD+) activity"/>
    <property type="evidence" value="ECO:0007669"/>
    <property type="project" value="UniProtKB-EC"/>
</dbReference>
<comment type="catalytic activity">
    <reaction evidence="9">
        <text>(R)-malate + NAD(+) = pyruvate + CO2 + NADH</text>
        <dbReference type="Rhea" id="RHEA:18365"/>
        <dbReference type="ChEBI" id="CHEBI:15361"/>
        <dbReference type="ChEBI" id="CHEBI:15588"/>
        <dbReference type="ChEBI" id="CHEBI:16526"/>
        <dbReference type="ChEBI" id="CHEBI:57540"/>
        <dbReference type="ChEBI" id="CHEBI:57945"/>
        <dbReference type="EC" id="1.1.1.83"/>
    </reaction>
</comment>
<dbReference type="GO" id="GO:0016829">
    <property type="term" value="F:lyase activity"/>
    <property type="evidence" value="ECO:0007669"/>
    <property type="project" value="UniProtKB-KW"/>
</dbReference>
<proteinExistence type="inferred from homology"/>
<evidence type="ECO:0000256" key="8">
    <source>
        <dbReference type="ARBA" id="ARBA00023211"/>
    </source>
</evidence>
<evidence type="ECO:0000256" key="5">
    <source>
        <dbReference type="ARBA" id="ARBA00022723"/>
    </source>
</evidence>
<organism evidence="11 12">
    <name type="scientific">Leucobacter exalbidus</name>
    <dbReference type="NCBI Taxonomy" id="662960"/>
    <lineage>
        <taxon>Bacteria</taxon>
        <taxon>Bacillati</taxon>
        <taxon>Actinomycetota</taxon>
        <taxon>Actinomycetes</taxon>
        <taxon>Micrococcales</taxon>
        <taxon>Microbacteriaceae</taxon>
        <taxon>Leucobacter</taxon>
    </lineage>
</organism>
<name>A0A940PTN8_9MICO</name>
<gene>
    <name evidence="11" type="ORF">JOF28_001929</name>
</gene>